<evidence type="ECO:0000256" key="2">
    <source>
        <dbReference type="ARBA" id="ARBA00022833"/>
    </source>
</evidence>
<dbReference type="InterPro" id="IPR013083">
    <property type="entry name" value="Znf_RING/FYVE/PHD"/>
</dbReference>
<dbReference type="PANTHER" id="PTHR16047:SF7">
    <property type="entry name" value="E3 UBIQUITIN-PROTEIN LIGASE RFWD3"/>
    <property type="match status" value="1"/>
</dbReference>
<dbReference type="GO" id="GO:0036297">
    <property type="term" value="P:interstrand cross-link repair"/>
    <property type="evidence" value="ECO:0007669"/>
    <property type="project" value="InterPro"/>
</dbReference>
<dbReference type="STRING" id="174720.A0A0N5BAR3"/>
<dbReference type="Pfam" id="PF13639">
    <property type="entry name" value="zf-RING_2"/>
    <property type="match status" value="1"/>
</dbReference>
<dbReference type="AlphaFoldDB" id="A0A0N5BAR3"/>
<dbReference type="Gene3D" id="3.30.40.10">
    <property type="entry name" value="Zinc/RING finger domain, C3HC4 (zinc finger)"/>
    <property type="match status" value="1"/>
</dbReference>
<keyword evidence="5" id="KW-1185">Reference proteome</keyword>
<dbReference type="GO" id="GO:0008270">
    <property type="term" value="F:zinc ion binding"/>
    <property type="evidence" value="ECO:0007669"/>
    <property type="project" value="UniProtKB-KW"/>
</dbReference>
<keyword evidence="1 3" id="KW-0863">Zinc-finger</keyword>
<dbReference type="PROSITE" id="PS50089">
    <property type="entry name" value="ZF_RING_2"/>
    <property type="match status" value="1"/>
</dbReference>
<dbReference type="GO" id="GO:0004842">
    <property type="term" value="F:ubiquitin-protein transferase activity"/>
    <property type="evidence" value="ECO:0007669"/>
    <property type="project" value="InterPro"/>
</dbReference>
<evidence type="ECO:0000313" key="6">
    <source>
        <dbReference type="WBParaSite" id="SPAL_0000312800.1"/>
    </source>
</evidence>
<sequence length="260" mass="30217">MSFRCSICSEAYTASGTEHAICSTKCGHLFGKSCLKKWASEKNVEGKFMCPVCRQSLRDYFPIYDVPNELLGTTLNEIKDKWHNEDDILRRCILGTLGEKHFFIEKEMVEHEDLNKKTIEFSDASNGYILIAGYDEFKFNDSYDYPNDDYDRIYFLKVYDGEHVCYSKNFRSIRITAVAVYKYSKDGIEYCVGLENGNIHNTVFYLTNGDRETPHENILFNENKDINSICYLGQNDIVYSVEHCHIFNVHTDVWILKKIG</sequence>
<evidence type="ECO:0000313" key="5">
    <source>
        <dbReference type="Proteomes" id="UP000046392"/>
    </source>
</evidence>
<evidence type="ECO:0000256" key="3">
    <source>
        <dbReference type="PROSITE-ProRule" id="PRU00175"/>
    </source>
</evidence>
<proteinExistence type="predicted"/>
<evidence type="ECO:0000259" key="4">
    <source>
        <dbReference type="PROSITE" id="PS50089"/>
    </source>
</evidence>
<dbReference type="SUPFAM" id="SSF57850">
    <property type="entry name" value="RING/U-box"/>
    <property type="match status" value="1"/>
</dbReference>
<dbReference type="WBParaSite" id="SPAL_0000312800.1">
    <property type="protein sequence ID" value="SPAL_0000312800.1"/>
    <property type="gene ID" value="SPAL_0000312800"/>
</dbReference>
<reference evidence="6" key="1">
    <citation type="submission" date="2017-02" db="UniProtKB">
        <authorList>
            <consortium name="WormBaseParasite"/>
        </authorList>
    </citation>
    <scope>IDENTIFICATION</scope>
</reference>
<dbReference type="PANTHER" id="PTHR16047">
    <property type="entry name" value="RFWD3 PROTEIN"/>
    <property type="match status" value="1"/>
</dbReference>
<accession>A0A0N5BAR3</accession>
<keyword evidence="2" id="KW-0862">Zinc</keyword>
<dbReference type="Proteomes" id="UP000046392">
    <property type="component" value="Unplaced"/>
</dbReference>
<dbReference type="InterPro" id="IPR037381">
    <property type="entry name" value="RFWD3"/>
</dbReference>
<dbReference type="GO" id="GO:0005634">
    <property type="term" value="C:nucleus"/>
    <property type="evidence" value="ECO:0007669"/>
    <property type="project" value="InterPro"/>
</dbReference>
<protein>
    <submittedName>
        <fullName evidence="6">RING-type domain-containing protein</fullName>
    </submittedName>
</protein>
<keyword evidence="1 3" id="KW-0479">Metal-binding</keyword>
<dbReference type="GO" id="GO:0016567">
    <property type="term" value="P:protein ubiquitination"/>
    <property type="evidence" value="ECO:0007669"/>
    <property type="project" value="InterPro"/>
</dbReference>
<organism evidence="5 6">
    <name type="scientific">Strongyloides papillosus</name>
    <name type="common">Intestinal threadworm</name>
    <dbReference type="NCBI Taxonomy" id="174720"/>
    <lineage>
        <taxon>Eukaryota</taxon>
        <taxon>Metazoa</taxon>
        <taxon>Ecdysozoa</taxon>
        <taxon>Nematoda</taxon>
        <taxon>Chromadorea</taxon>
        <taxon>Rhabditida</taxon>
        <taxon>Tylenchina</taxon>
        <taxon>Panagrolaimomorpha</taxon>
        <taxon>Strongyloidoidea</taxon>
        <taxon>Strongyloididae</taxon>
        <taxon>Strongyloides</taxon>
    </lineage>
</organism>
<feature type="domain" description="RING-type" evidence="4">
    <location>
        <begin position="5"/>
        <end position="54"/>
    </location>
</feature>
<name>A0A0N5BAR3_STREA</name>
<dbReference type="SMART" id="SM00184">
    <property type="entry name" value="RING"/>
    <property type="match status" value="1"/>
</dbReference>
<evidence type="ECO:0000256" key="1">
    <source>
        <dbReference type="ARBA" id="ARBA00022771"/>
    </source>
</evidence>
<dbReference type="InterPro" id="IPR001841">
    <property type="entry name" value="Znf_RING"/>
</dbReference>